<feature type="transmembrane region" description="Helical" evidence="1">
    <location>
        <begin position="1070"/>
        <end position="1091"/>
    </location>
</feature>
<accession>A0A078B2S9</accession>
<evidence type="ECO:0000256" key="1">
    <source>
        <dbReference type="SAM" id="Phobius"/>
    </source>
</evidence>
<feature type="transmembrane region" description="Helical" evidence="1">
    <location>
        <begin position="1140"/>
        <end position="1156"/>
    </location>
</feature>
<organism evidence="2 3">
    <name type="scientific">Stylonychia lemnae</name>
    <name type="common">Ciliate</name>
    <dbReference type="NCBI Taxonomy" id="5949"/>
    <lineage>
        <taxon>Eukaryota</taxon>
        <taxon>Sar</taxon>
        <taxon>Alveolata</taxon>
        <taxon>Ciliophora</taxon>
        <taxon>Intramacronucleata</taxon>
        <taxon>Spirotrichea</taxon>
        <taxon>Stichotrichia</taxon>
        <taxon>Sporadotrichida</taxon>
        <taxon>Oxytrichidae</taxon>
        <taxon>Stylonychinae</taxon>
        <taxon>Stylonychia</taxon>
    </lineage>
</organism>
<keyword evidence="1 2" id="KW-0812">Transmembrane</keyword>
<dbReference type="Proteomes" id="UP000039865">
    <property type="component" value="Unassembled WGS sequence"/>
</dbReference>
<dbReference type="OMA" id="ETNWNTS"/>
<gene>
    <name evidence="2" type="primary">Contig5495.g5878</name>
    <name evidence="2" type="ORF">STYLEM_17960</name>
</gene>
<feature type="transmembrane region" description="Helical" evidence="1">
    <location>
        <begin position="319"/>
        <end position="340"/>
    </location>
</feature>
<dbReference type="SUPFAM" id="SSF81660">
    <property type="entry name" value="Metal cation-transporting ATPase, ATP-binding domain N"/>
    <property type="match status" value="1"/>
</dbReference>
<dbReference type="PANTHER" id="PTHR13219:SF6">
    <property type="entry name" value="TRANSMEMBRANE PROTEIN 94"/>
    <property type="match status" value="1"/>
</dbReference>
<dbReference type="Gene3D" id="3.40.1110.10">
    <property type="entry name" value="Calcium-transporting ATPase, cytoplasmic domain N"/>
    <property type="match status" value="1"/>
</dbReference>
<feature type="transmembrane region" description="Helical" evidence="1">
    <location>
        <begin position="1299"/>
        <end position="1317"/>
    </location>
</feature>
<evidence type="ECO:0000313" key="2">
    <source>
        <dbReference type="EMBL" id="CDW88835.1"/>
    </source>
</evidence>
<reference evidence="2 3" key="1">
    <citation type="submission" date="2014-06" db="EMBL/GenBank/DDBJ databases">
        <authorList>
            <person name="Swart Estienne"/>
        </authorList>
    </citation>
    <scope>NUCLEOTIDE SEQUENCE [LARGE SCALE GENOMIC DNA]</scope>
    <source>
        <strain evidence="2 3">130c</strain>
    </source>
</reference>
<keyword evidence="3" id="KW-1185">Reference proteome</keyword>
<feature type="transmembrane region" description="Helical" evidence="1">
    <location>
        <begin position="1176"/>
        <end position="1199"/>
    </location>
</feature>
<dbReference type="Pfam" id="PF13246">
    <property type="entry name" value="Cation_ATPase"/>
    <property type="match status" value="1"/>
</dbReference>
<feature type="transmembrane region" description="Helical" evidence="1">
    <location>
        <begin position="1112"/>
        <end position="1134"/>
    </location>
</feature>
<feature type="transmembrane region" description="Helical" evidence="1">
    <location>
        <begin position="1337"/>
        <end position="1358"/>
    </location>
</feature>
<dbReference type="EMBL" id="CCKQ01016943">
    <property type="protein sequence ID" value="CDW88835.1"/>
    <property type="molecule type" value="Genomic_DNA"/>
</dbReference>
<dbReference type="SUPFAM" id="SSF81653">
    <property type="entry name" value="Calcium ATPase, transduction domain A"/>
    <property type="match status" value="1"/>
</dbReference>
<dbReference type="InterPro" id="IPR039720">
    <property type="entry name" value="TMEM94"/>
</dbReference>
<dbReference type="InterPro" id="IPR023298">
    <property type="entry name" value="ATPase_P-typ_TM_dom_sf"/>
</dbReference>
<name>A0A078B2S9_STYLE</name>
<evidence type="ECO:0000313" key="3">
    <source>
        <dbReference type="Proteomes" id="UP000039865"/>
    </source>
</evidence>
<proteinExistence type="predicted"/>
<dbReference type="OrthoDB" id="5568754at2759"/>
<dbReference type="Gene3D" id="3.40.50.1000">
    <property type="entry name" value="HAD superfamily/HAD-like"/>
    <property type="match status" value="1"/>
</dbReference>
<feature type="transmembrane region" description="Helical" evidence="1">
    <location>
        <begin position="352"/>
        <end position="382"/>
    </location>
</feature>
<sequence length="1391" mass="162528">MVEQSSNIYQPLNLNRIIIEGLEDLLKQREENFRDHTQRCKKKTIVALTRIFHPFTILSLAYTAGLIYNIHRLEEKDFDNHLNVDFVSGKSLITQHYITIIVLLLLIILDIYLKIQRLNYKVFNIDSKLQNLIEQFNPYGLHTNREEGLISQNQEKEFAYYQNCFTWTIRNGEWRKIPNNTLAKGDVIKLLPGDKAPALVKYFNNEKNTDKIDEGLLGIGISKTPQISSQDPKLFGKGQKIVLPGLNEVLQKVSQLSGLQDTNDPAEAFERSKKEYKLFEVQTTPCVTDLTEFINNMETKKNFSKNLLYFSNAKLAEKILNFFLGFSWLICISINISFILTDRSLDYFDQNVYLTLIGYSFMVPFIFSICEAWANALIITLFNTLQYEDYYKLLPGSHNLYKLLKKETSNKNNLDTTLNLINSSIANLENKQNDDNVSKKLNIKEKKKKKKKKKFSWRKFLCYCSKSHQISRLKKQRSKQKKLQKNNQKLNNIINADDFYKSYDFQNRGIRKNWKVFWGYVRSGSNHLNNYFAALSCVSILAFVDKEGIVSETSKYVDEIGVIDKNQQKVVFDLIHDSHVKNEEEIYQFENSNVLKENQNILKALGLSFMFARNPKESDTEKQLKEIFSKDPQMAKEINKEIGFYFHNALRAETESHQDCVCALAKLIGHTDSSFPNFETISSIWNVLPSVPDEKKKSDGEKRKVRELEFKKHKSFDDFDKDEEYENLVEKNSVSEDDIDKKSFKSELSQRGKAIFADQKNLKKMLLERFHKFGHLVTTIVKDKSDGKLQSFSRGEANIIFNNCSDYWNGEKIVPIKKEVESFIKDILFQWQASDFVTIGFSYKPIIPDIQDILVSRSTEKRSKSRDVLESFQNNQIFLGIIGIKHHQKQEANELFQSLDDAGIRGVLFSKEEVLETKSLAKELGIDSEWNAWISLAENPSDFTKLYNQDGHLILPYGIEGIKKHIEEVDTIPLQVPMFCDTTAETTTQMFQIYQEHDDVVCCIGNIMNSENLHIFQQANVAIGMMIEPQYRCNNCNGLISHNQQKTRYVQFDNSKSSEYQPNKLEKLSAAINALACTFVFDANTSIYFFFSVFREARRLRESVEQASLLSIFIYLMLFLIFLLDLCLGLYNYIDQLETLYILFVFVPLFSFSCMSRPTKNSIMKRHVLSPKYLPYLDFAIFMIKSSFLKMIVGAALMYSVRIFYIRQAIEHFRETQPQDYFKAFQVDEKSQMMILDQFNYILYGKYISLKRNYKYWQLTFEFEHKFNFSYLLIILTYLSIGYESPNYTLLFKFTKNKYFRLNLVIQVLITVAYYLLSTMSFLGPNYPHDYTDLGNYYYPQYDVWLCAIASLLIIALIEELTKKKVRKLFDRDHNRLMIFFSTKLGMWSPR</sequence>
<dbReference type="GO" id="GO:0000166">
    <property type="term" value="F:nucleotide binding"/>
    <property type="evidence" value="ECO:0007669"/>
    <property type="project" value="InterPro"/>
</dbReference>
<dbReference type="PANTHER" id="PTHR13219">
    <property type="entry name" value="TRANSMEMBRANE PROTEIN 94"/>
    <property type="match status" value="1"/>
</dbReference>
<dbReference type="InParanoid" id="A0A078B2S9"/>
<dbReference type="InterPro" id="IPR008250">
    <property type="entry name" value="ATPase_P-typ_transduc_dom_A_sf"/>
</dbReference>
<protein>
    <submittedName>
        <fullName evidence="2">Transmembrane protein</fullName>
    </submittedName>
</protein>
<dbReference type="InterPro" id="IPR023299">
    <property type="entry name" value="ATPase_P-typ_cyto_dom_N"/>
</dbReference>
<feature type="transmembrane region" description="Helical" evidence="1">
    <location>
        <begin position="51"/>
        <end position="71"/>
    </location>
</feature>
<dbReference type="SUPFAM" id="SSF81665">
    <property type="entry name" value="Calcium ATPase, transmembrane domain M"/>
    <property type="match status" value="1"/>
</dbReference>
<keyword evidence="1" id="KW-1133">Transmembrane helix</keyword>
<dbReference type="InterPro" id="IPR023214">
    <property type="entry name" value="HAD_sf"/>
</dbReference>
<feature type="transmembrane region" description="Helical" evidence="1">
    <location>
        <begin position="91"/>
        <end position="113"/>
    </location>
</feature>
<keyword evidence="1" id="KW-0472">Membrane</keyword>